<evidence type="ECO:0000256" key="1">
    <source>
        <dbReference type="SAM" id="MobiDB-lite"/>
    </source>
</evidence>
<proteinExistence type="predicted"/>
<keyword evidence="2" id="KW-0472">Membrane</keyword>
<keyword evidence="2" id="KW-1133">Transmembrane helix</keyword>
<gene>
    <name evidence="3" type="ORF">JK634_11285</name>
</gene>
<reference evidence="3" key="1">
    <citation type="submission" date="2021-01" db="EMBL/GenBank/DDBJ databases">
        <title>Genome public.</title>
        <authorList>
            <person name="Liu C."/>
            <person name="Sun Q."/>
        </authorList>
    </citation>
    <scope>NUCLEOTIDE SEQUENCE</scope>
    <source>
        <strain evidence="3">YIM B02565</strain>
    </source>
</reference>
<dbReference type="SUPFAM" id="SSF69322">
    <property type="entry name" value="Tricorn protease domain 2"/>
    <property type="match status" value="1"/>
</dbReference>
<accession>A0A937FHZ6</accession>
<evidence type="ECO:0000256" key="2">
    <source>
        <dbReference type="SAM" id="Phobius"/>
    </source>
</evidence>
<evidence type="ECO:0000313" key="3">
    <source>
        <dbReference type="EMBL" id="MBL4932392.1"/>
    </source>
</evidence>
<feature type="transmembrane region" description="Helical" evidence="2">
    <location>
        <begin position="21"/>
        <end position="38"/>
    </location>
</feature>
<sequence length="275" mass="30615">MGKPSIFSREYERKMKRRRNTIIFSIIIILLVSVGVIFNTKAIKFLSYAKNSITSIFAKDKNKEADKNSTKEDTTKQESNSAETNQPTTTNKEEAVQEKSMDIKLSNGEVLKAIYEGDGSNRVYKFVSGSSNAGNAEINPSSKLILVMDNLTQDIKTYNTDGKETVITKPEYVTSKGESFPKDKMLSTYSGYVWCKDARFIDDSHIAYLSQLPYFGTGELDTYVWIIDLGTGEHKAVWNLKGKNVSLGNLKDGGIQVAIDNNTSLLMPDGNVTPQ</sequence>
<feature type="region of interest" description="Disordered" evidence="1">
    <location>
        <begin position="62"/>
        <end position="99"/>
    </location>
</feature>
<organism evidence="3 4">
    <name type="scientific">Clostridium paridis</name>
    <dbReference type="NCBI Taxonomy" id="2803863"/>
    <lineage>
        <taxon>Bacteria</taxon>
        <taxon>Bacillati</taxon>
        <taxon>Bacillota</taxon>
        <taxon>Clostridia</taxon>
        <taxon>Eubacteriales</taxon>
        <taxon>Clostridiaceae</taxon>
        <taxon>Clostridium</taxon>
    </lineage>
</organism>
<keyword evidence="4" id="KW-1185">Reference proteome</keyword>
<protein>
    <submittedName>
        <fullName evidence="3">Uncharacterized protein</fullName>
    </submittedName>
</protein>
<feature type="compositionally biased region" description="Basic and acidic residues" evidence="1">
    <location>
        <begin position="62"/>
        <end position="76"/>
    </location>
</feature>
<keyword evidence="2" id="KW-0812">Transmembrane</keyword>
<feature type="compositionally biased region" description="Polar residues" evidence="1">
    <location>
        <begin position="77"/>
        <end position="90"/>
    </location>
</feature>
<evidence type="ECO:0000313" key="4">
    <source>
        <dbReference type="Proteomes" id="UP000623681"/>
    </source>
</evidence>
<dbReference type="EMBL" id="JAESWA010000022">
    <property type="protein sequence ID" value="MBL4932392.1"/>
    <property type="molecule type" value="Genomic_DNA"/>
</dbReference>
<comment type="caution">
    <text evidence="3">The sequence shown here is derived from an EMBL/GenBank/DDBJ whole genome shotgun (WGS) entry which is preliminary data.</text>
</comment>
<dbReference type="AlphaFoldDB" id="A0A937FHZ6"/>
<dbReference type="Proteomes" id="UP000623681">
    <property type="component" value="Unassembled WGS sequence"/>
</dbReference>
<dbReference type="RefSeq" id="WP_202767753.1">
    <property type="nucleotide sequence ID" value="NZ_JAESWA010000022.1"/>
</dbReference>
<name>A0A937FHZ6_9CLOT</name>